<evidence type="ECO:0000313" key="3">
    <source>
        <dbReference type="Proteomes" id="UP000642070"/>
    </source>
</evidence>
<gene>
    <name evidence="2" type="ORF">GCM10007977_012620</name>
</gene>
<accession>A0A917WLT9</accession>
<feature type="domain" description="Methyltransferase type 11" evidence="1">
    <location>
        <begin position="41"/>
        <end position="135"/>
    </location>
</feature>
<proteinExistence type="predicted"/>
<dbReference type="EMBL" id="BMPI01000005">
    <property type="protein sequence ID" value="GGM12889.1"/>
    <property type="molecule type" value="Genomic_DNA"/>
</dbReference>
<reference evidence="2" key="1">
    <citation type="journal article" date="2014" name="Int. J. Syst. Evol. Microbiol.">
        <title>Complete genome sequence of Corynebacterium casei LMG S-19264T (=DSM 44701T), isolated from a smear-ripened cheese.</title>
        <authorList>
            <consortium name="US DOE Joint Genome Institute (JGI-PGF)"/>
            <person name="Walter F."/>
            <person name="Albersmeier A."/>
            <person name="Kalinowski J."/>
            <person name="Ruckert C."/>
        </authorList>
    </citation>
    <scope>NUCLEOTIDE SEQUENCE</scope>
    <source>
        <strain evidence="2">JCM 19831</strain>
    </source>
</reference>
<dbReference type="RefSeq" id="WP_190248754.1">
    <property type="nucleotide sequence ID" value="NZ_BMPI01000005.1"/>
</dbReference>
<reference evidence="2" key="2">
    <citation type="submission" date="2020-09" db="EMBL/GenBank/DDBJ databases">
        <authorList>
            <person name="Sun Q."/>
            <person name="Ohkuma M."/>
        </authorList>
    </citation>
    <scope>NUCLEOTIDE SEQUENCE</scope>
    <source>
        <strain evidence="2">JCM 19831</strain>
    </source>
</reference>
<dbReference type="InterPro" id="IPR013216">
    <property type="entry name" value="Methyltransf_11"/>
</dbReference>
<dbReference type="SUPFAM" id="SSF53335">
    <property type="entry name" value="S-adenosyl-L-methionine-dependent methyltransferases"/>
    <property type="match status" value="1"/>
</dbReference>
<organism evidence="2 3">
    <name type="scientific">Dactylosporangium sucinum</name>
    <dbReference type="NCBI Taxonomy" id="1424081"/>
    <lineage>
        <taxon>Bacteria</taxon>
        <taxon>Bacillati</taxon>
        <taxon>Actinomycetota</taxon>
        <taxon>Actinomycetes</taxon>
        <taxon>Micromonosporales</taxon>
        <taxon>Micromonosporaceae</taxon>
        <taxon>Dactylosporangium</taxon>
    </lineage>
</organism>
<sequence length="281" mass="30787">MTYTLDWDEHAPRLAAAASDEAGWYAAVAAELVRDTDRVAIDVGCGGAGMTVALARRIDRVIAADHNAKVLDAARTVVATANTRAEFALVDLDKELDLPAADLVWSSAAVHHAGDQQATLGKLAGLLKPGGRLAIAEGGLRPRHLPWDLGVGEPGLEVRLDAAQDRWFARMRAELPGSVPMPYGWPEALRRAGLEEVTTRTFLLERPVPLSAADRERVVASLGKRLEWLRDTDLLTDADRRTWERLLDPDSPDWLGHRGDLHSVEARSVQLGTRKRKTREP</sequence>
<dbReference type="InterPro" id="IPR029063">
    <property type="entry name" value="SAM-dependent_MTases_sf"/>
</dbReference>
<dbReference type="Proteomes" id="UP000642070">
    <property type="component" value="Unassembled WGS sequence"/>
</dbReference>
<dbReference type="CDD" id="cd02440">
    <property type="entry name" value="AdoMet_MTases"/>
    <property type="match status" value="1"/>
</dbReference>
<evidence type="ECO:0000259" key="1">
    <source>
        <dbReference type="Pfam" id="PF08241"/>
    </source>
</evidence>
<dbReference type="AlphaFoldDB" id="A0A917WLT9"/>
<dbReference type="Gene3D" id="3.40.50.150">
    <property type="entry name" value="Vaccinia Virus protein VP39"/>
    <property type="match status" value="1"/>
</dbReference>
<comment type="caution">
    <text evidence="2">The sequence shown here is derived from an EMBL/GenBank/DDBJ whole genome shotgun (WGS) entry which is preliminary data.</text>
</comment>
<keyword evidence="3" id="KW-1185">Reference proteome</keyword>
<evidence type="ECO:0000313" key="2">
    <source>
        <dbReference type="EMBL" id="GGM12889.1"/>
    </source>
</evidence>
<protein>
    <recommendedName>
        <fullName evidence="1">Methyltransferase type 11 domain-containing protein</fullName>
    </recommendedName>
</protein>
<dbReference type="Pfam" id="PF08241">
    <property type="entry name" value="Methyltransf_11"/>
    <property type="match status" value="1"/>
</dbReference>
<dbReference type="PANTHER" id="PTHR43861">
    <property type="entry name" value="TRANS-ACONITATE 2-METHYLTRANSFERASE-RELATED"/>
    <property type="match status" value="1"/>
</dbReference>
<name>A0A917WLT9_9ACTN</name>
<dbReference type="GO" id="GO:0008757">
    <property type="term" value="F:S-adenosylmethionine-dependent methyltransferase activity"/>
    <property type="evidence" value="ECO:0007669"/>
    <property type="project" value="InterPro"/>
</dbReference>